<accession>A0A072VKV9</accession>
<dbReference type="HOGENOM" id="CLU_2779602_0_0_1"/>
<evidence type="ECO:0000313" key="2">
    <source>
        <dbReference type="EnsemblPlants" id="KEH42256"/>
    </source>
</evidence>
<keyword evidence="3" id="KW-1185">Reference proteome</keyword>
<evidence type="ECO:0000313" key="1">
    <source>
        <dbReference type="EMBL" id="KEH42256.1"/>
    </source>
</evidence>
<organism evidence="1 3">
    <name type="scientific">Medicago truncatula</name>
    <name type="common">Barrel medic</name>
    <name type="synonym">Medicago tribuloides</name>
    <dbReference type="NCBI Taxonomy" id="3880"/>
    <lineage>
        <taxon>Eukaryota</taxon>
        <taxon>Viridiplantae</taxon>
        <taxon>Streptophyta</taxon>
        <taxon>Embryophyta</taxon>
        <taxon>Tracheophyta</taxon>
        <taxon>Spermatophyta</taxon>
        <taxon>Magnoliopsida</taxon>
        <taxon>eudicotyledons</taxon>
        <taxon>Gunneridae</taxon>
        <taxon>Pentapetalae</taxon>
        <taxon>rosids</taxon>
        <taxon>fabids</taxon>
        <taxon>Fabales</taxon>
        <taxon>Fabaceae</taxon>
        <taxon>Papilionoideae</taxon>
        <taxon>50 kb inversion clade</taxon>
        <taxon>NPAAA clade</taxon>
        <taxon>Hologalegina</taxon>
        <taxon>IRL clade</taxon>
        <taxon>Trifolieae</taxon>
        <taxon>Medicago</taxon>
    </lineage>
</organism>
<dbReference type="EMBL" id="CM001217">
    <property type="protein sequence ID" value="KEH42256.1"/>
    <property type="molecule type" value="Genomic_DNA"/>
</dbReference>
<name>A0A072VKV9_MEDTR</name>
<evidence type="ECO:0000313" key="3">
    <source>
        <dbReference type="Proteomes" id="UP000002051"/>
    </source>
</evidence>
<proteinExistence type="predicted"/>
<reference evidence="1 3" key="2">
    <citation type="journal article" date="2014" name="BMC Genomics">
        <title>An improved genome release (version Mt4.0) for the model legume Medicago truncatula.</title>
        <authorList>
            <person name="Tang H."/>
            <person name="Krishnakumar V."/>
            <person name="Bidwell S."/>
            <person name="Rosen B."/>
            <person name="Chan A."/>
            <person name="Zhou S."/>
            <person name="Gentzbittel L."/>
            <person name="Childs K.L."/>
            <person name="Yandell M."/>
            <person name="Gundlach H."/>
            <person name="Mayer K.F."/>
            <person name="Schwartz D.C."/>
            <person name="Town C.D."/>
        </authorList>
    </citation>
    <scope>GENOME REANNOTATION</scope>
    <source>
        <strain evidence="1">A17</strain>
        <strain evidence="2 3">cv. Jemalong A17</strain>
    </source>
</reference>
<gene>
    <name evidence="1" type="ordered locus">MTR_1g064720</name>
</gene>
<dbReference type="AlphaFoldDB" id="A0A072VKV9"/>
<reference evidence="2" key="3">
    <citation type="submission" date="2015-04" db="UniProtKB">
        <authorList>
            <consortium name="EnsemblPlants"/>
        </authorList>
    </citation>
    <scope>IDENTIFICATION</scope>
    <source>
        <strain evidence="2">cv. Jemalong A17</strain>
    </source>
</reference>
<protein>
    <submittedName>
        <fullName evidence="1 2">Uncharacterized protein</fullName>
    </submittedName>
</protein>
<dbReference type="Proteomes" id="UP000002051">
    <property type="component" value="Unassembled WGS sequence"/>
</dbReference>
<sequence length="69" mass="7901">MRTDDALLKYQMHLMSEELHLRGKKETDGKNCGKWGFFMDYNGSMIDSNTEEIKGILQDSDVKTVCPLS</sequence>
<dbReference type="EnsemblPlants" id="KEH42256">
    <property type="protein sequence ID" value="KEH42256"/>
    <property type="gene ID" value="MTR_1g064720"/>
</dbReference>
<reference evidence="1 3" key="1">
    <citation type="journal article" date="2011" name="Nature">
        <title>The Medicago genome provides insight into the evolution of rhizobial symbioses.</title>
        <authorList>
            <person name="Young N.D."/>
            <person name="Debelle F."/>
            <person name="Oldroyd G.E."/>
            <person name="Geurts R."/>
            <person name="Cannon S.B."/>
            <person name="Udvardi M.K."/>
            <person name="Benedito V.A."/>
            <person name="Mayer K.F."/>
            <person name="Gouzy J."/>
            <person name="Schoof H."/>
            <person name="Van de Peer Y."/>
            <person name="Proost S."/>
            <person name="Cook D.R."/>
            <person name="Meyers B.C."/>
            <person name="Spannagl M."/>
            <person name="Cheung F."/>
            <person name="De Mita S."/>
            <person name="Krishnakumar V."/>
            <person name="Gundlach H."/>
            <person name="Zhou S."/>
            <person name="Mudge J."/>
            <person name="Bharti A.K."/>
            <person name="Murray J.D."/>
            <person name="Naoumkina M.A."/>
            <person name="Rosen B."/>
            <person name="Silverstein K.A."/>
            <person name="Tang H."/>
            <person name="Rombauts S."/>
            <person name="Zhao P.X."/>
            <person name="Zhou P."/>
            <person name="Barbe V."/>
            <person name="Bardou P."/>
            <person name="Bechner M."/>
            <person name="Bellec A."/>
            <person name="Berger A."/>
            <person name="Berges H."/>
            <person name="Bidwell S."/>
            <person name="Bisseling T."/>
            <person name="Choisne N."/>
            <person name="Couloux A."/>
            <person name="Denny R."/>
            <person name="Deshpande S."/>
            <person name="Dai X."/>
            <person name="Doyle J.J."/>
            <person name="Dudez A.M."/>
            <person name="Farmer A.D."/>
            <person name="Fouteau S."/>
            <person name="Franken C."/>
            <person name="Gibelin C."/>
            <person name="Gish J."/>
            <person name="Goldstein S."/>
            <person name="Gonzalez A.J."/>
            <person name="Green P.J."/>
            <person name="Hallab A."/>
            <person name="Hartog M."/>
            <person name="Hua A."/>
            <person name="Humphray S.J."/>
            <person name="Jeong D.H."/>
            <person name="Jing Y."/>
            <person name="Jocker A."/>
            <person name="Kenton S.M."/>
            <person name="Kim D.J."/>
            <person name="Klee K."/>
            <person name="Lai H."/>
            <person name="Lang C."/>
            <person name="Lin S."/>
            <person name="Macmil S.L."/>
            <person name="Magdelenat G."/>
            <person name="Matthews L."/>
            <person name="McCorrison J."/>
            <person name="Monaghan E.L."/>
            <person name="Mun J.H."/>
            <person name="Najar F.Z."/>
            <person name="Nicholson C."/>
            <person name="Noirot C."/>
            <person name="O'Bleness M."/>
            <person name="Paule C.R."/>
            <person name="Poulain J."/>
            <person name="Prion F."/>
            <person name="Qin B."/>
            <person name="Qu C."/>
            <person name="Retzel E.F."/>
            <person name="Riddle C."/>
            <person name="Sallet E."/>
            <person name="Samain S."/>
            <person name="Samson N."/>
            <person name="Sanders I."/>
            <person name="Saurat O."/>
            <person name="Scarpelli C."/>
            <person name="Schiex T."/>
            <person name="Segurens B."/>
            <person name="Severin A.J."/>
            <person name="Sherrier D.J."/>
            <person name="Shi R."/>
            <person name="Sims S."/>
            <person name="Singer S.R."/>
            <person name="Sinharoy S."/>
            <person name="Sterck L."/>
            <person name="Viollet A."/>
            <person name="Wang B.B."/>
            <person name="Wang K."/>
            <person name="Wang M."/>
            <person name="Wang X."/>
            <person name="Warfsmann J."/>
            <person name="Weissenbach J."/>
            <person name="White D.D."/>
            <person name="White J.D."/>
            <person name="Wiley G.B."/>
            <person name="Wincker P."/>
            <person name="Xing Y."/>
            <person name="Yang L."/>
            <person name="Yao Z."/>
            <person name="Ying F."/>
            <person name="Zhai J."/>
            <person name="Zhou L."/>
            <person name="Zuber A."/>
            <person name="Denarie J."/>
            <person name="Dixon R.A."/>
            <person name="May G.D."/>
            <person name="Schwartz D.C."/>
            <person name="Rogers J."/>
            <person name="Quetier F."/>
            <person name="Town C.D."/>
            <person name="Roe B.A."/>
        </authorList>
    </citation>
    <scope>NUCLEOTIDE SEQUENCE [LARGE SCALE GENOMIC DNA]</scope>
    <source>
        <strain evidence="1">A17</strain>
        <strain evidence="2 3">cv. Jemalong A17</strain>
    </source>
</reference>